<feature type="domain" description="Major facilitator superfamily (MFS) profile" evidence="9">
    <location>
        <begin position="34"/>
        <end position="492"/>
    </location>
</feature>
<dbReference type="Pfam" id="PF07690">
    <property type="entry name" value="MFS_1"/>
    <property type="match status" value="1"/>
</dbReference>
<dbReference type="PROSITE" id="PS50850">
    <property type="entry name" value="MFS"/>
    <property type="match status" value="1"/>
</dbReference>
<sequence length="507" mass="51100">MSESRVPEGASASNKSAARATANPPAATRVMGLAIIVLSGLQMMVVLDGTVANLALAPLQADLGLSDSGRNWVLTSYALAFGGLMLLGGRLGDAFGRKKMFVGGVALFTVASLLCGLAVGEFMLIAARFLQGVGAAVASPTALALVATTFAAGPARNQAIAIFAAMTGIGSIAGLIIGGALTEVSWRLIFLINVPIGVVIVGCAFVALKETAGERLALDVPGAVLATVAATGVVFALTEGPELGWGSPYVIGALVVGLLLFCAFLYVERTADNPLLPFSLFRDKNRVATLVAIFFAGAVMFTVAAFVALFVQDILGYSPLEAGLAFIPFAFGLGGAAAVASKLAVRIQPRWLVVAGAAIMVVGLLYGSTLDSSATYLGNLFVPVIGIGFGVGLAVVPLPLCAIAGVSETEIGPLAAIAQVAQTLGGPLALAVIGAMATSRTLSLGGVSGKVADMNPTQLEALGNGYTFALVGSAGCALIAGLAAMFIRFTPQQVAQAQAAEKAAQQA</sequence>
<evidence type="ECO:0000256" key="2">
    <source>
        <dbReference type="ARBA" id="ARBA00022448"/>
    </source>
</evidence>
<name>A0A076EGW1_RHOOP</name>
<feature type="transmembrane region" description="Helical" evidence="8">
    <location>
        <begin position="249"/>
        <end position="267"/>
    </location>
</feature>
<proteinExistence type="predicted"/>
<dbReference type="Proteomes" id="UP000028488">
    <property type="component" value="Chromosome"/>
</dbReference>
<keyword evidence="5 8" id="KW-1133">Transmembrane helix</keyword>
<keyword evidence="3" id="KW-1003">Cell membrane</keyword>
<feature type="transmembrane region" description="Helical" evidence="8">
    <location>
        <begin position="466"/>
        <end position="487"/>
    </location>
</feature>
<reference evidence="10 11" key="1">
    <citation type="submission" date="2014-07" db="EMBL/GenBank/DDBJ databases">
        <title>Genome Sequence of Rhodococcus opacus Strain R7, a Biodegrader of Mono- and Polycyclic Aromatic Hydrocarbons.</title>
        <authorList>
            <person name="Di Gennaro P."/>
            <person name="Zampolli J."/>
            <person name="Presti I."/>
            <person name="Cappelletti M."/>
            <person name="D'Ursi P."/>
            <person name="Orro A."/>
            <person name="Mezzelani A."/>
            <person name="Milanesi L."/>
        </authorList>
    </citation>
    <scope>NUCLEOTIDE SEQUENCE [LARGE SCALE GENOMIC DNA]</scope>
    <source>
        <strain evidence="10 11">R7</strain>
    </source>
</reference>
<evidence type="ECO:0000256" key="8">
    <source>
        <dbReference type="SAM" id="Phobius"/>
    </source>
</evidence>
<keyword evidence="2" id="KW-0813">Transport</keyword>
<organism evidence="10 11">
    <name type="scientific">Rhodococcus opacus</name>
    <name type="common">Nocardia opaca</name>
    <dbReference type="NCBI Taxonomy" id="37919"/>
    <lineage>
        <taxon>Bacteria</taxon>
        <taxon>Bacillati</taxon>
        <taxon>Actinomycetota</taxon>
        <taxon>Actinomycetes</taxon>
        <taxon>Mycobacteriales</taxon>
        <taxon>Nocardiaceae</taxon>
        <taxon>Rhodococcus</taxon>
    </lineage>
</organism>
<evidence type="ECO:0000313" key="10">
    <source>
        <dbReference type="EMBL" id="AII04437.1"/>
    </source>
</evidence>
<protein>
    <submittedName>
        <fullName evidence="10">MFS transporter</fullName>
    </submittedName>
</protein>
<dbReference type="EMBL" id="CP008947">
    <property type="protein sequence ID" value="AII04437.1"/>
    <property type="molecule type" value="Genomic_DNA"/>
</dbReference>
<evidence type="ECO:0000256" key="1">
    <source>
        <dbReference type="ARBA" id="ARBA00004651"/>
    </source>
</evidence>
<accession>A0A076EGW1</accession>
<dbReference type="CDD" id="cd17321">
    <property type="entry name" value="MFS_MMR_MDR_like"/>
    <property type="match status" value="1"/>
</dbReference>
<dbReference type="InterPro" id="IPR036259">
    <property type="entry name" value="MFS_trans_sf"/>
</dbReference>
<dbReference type="PANTHER" id="PTHR42718">
    <property type="entry name" value="MAJOR FACILITATOR SUPERFAMILY MULTIDRUG TRANSPORTER MFSC"/>
    <property type="match status" value="1"/>
</dbReference>
<feature type="transmembrane region" description="Helical" evidence="8">
    <location>
        <begin position="414"/>
        <end position="437"/>
    </location>
</feature>
<evidence type="ECO:0000313" key="11">
    <source>
        <dbReference type="Proteomes" id="UP000028488"/>
    </source>
</evidence>
<feature type="transmembrane region" description="Helical" evidence="8">
    <location>
        <begin position="351"/>
        <end position="368"/>
    </location>
</feature>
<dbReference type="Gene3D" id="1.20.1720.10">
    <property type="entry name" value="Multidrug resistance protein D"/>
    <property type="match status" value="1"/>
</dbReference>
<feature type="transmembrane region" description="Helical" evidence="8">
    <location>
        <begin position="72"/>
        <end position="89"/>
    </location>
</feature>
<dbReference type="eggNOG" id="COG0477">
    <property type="taxonomic scope" value="Bacteria"/>
</dbReference>
<feature type="region of interest" description="Disordered" evidence="7">
    <location>
        <begin position="1"/>
        <end position="20"/>
    </location>
</feature>
<gene>
    <name evidence="10" type="ORF">EP51_07480</name>
</gene>
<evidence type="ECO:0000256" key="5">
    <source>
        <dbReference type="ARBA" id="ARBA00022989"/>
    </source>
</evidence>
<keyword evidence="6 8" id="KW-0472">Membrane</keyword>
<dbReference type="InterPro" id="IPR020846">
    <property type="entry name" value="MFS_dom"/>
</dbReference>
<evidence type="ECO:0000256" key="3">
    <source>
        <dbReference type="ARBA" id="ARBA00022475"/>
    </source>
</evidence>
<feature type="transmembrane region" description="Helical" evidence="8">
    <location>
        <begin position="380"/>
        <end position="402"/>
    </location>
</feature>
<keyword evidence="4 8" id="KW-0812">Transmembrane</keyword>
<evidence type="ECO:0000256" key="4">
    <source>
        <dbReference type="ARBA" id="ARBA00022692"/>
    </source>
</evidence>
<dbReference type="GO" id="GO:0022857">
    <property type="term" value="F:transmembrane transporter activity"/>
    <property type="evidence" value="ECO:0007669"/>
    <property type="project" value="InterPro"/>
</dbReference>
<feature type="transmembrane region" description="Helical" evidence="8">
    <location>
        <begin position="287"/>
        <end position="311"/>
    </location>
</feature>
<comment type="subcellular location">
    <subcellularLocation>
        <location evidence="1">Cell membrane</location>
        <topology evidence="1">Multi-pass membrane protein</topology>
    </subcellularLocation>
</comment>
<feature type="transmembrane region" description="Helical" evidence="8">
    <location>
        <begin position="133"/>
        <end position="152"/>
    </location>
</feature>
<dbReference type="InterPro" id="IPR011701">
    <property type="entry name" value="MFS"/>
</dbReference>
<dbReference type="Gene3D" id="1.20.1250.20">
    <property type="entry name" value="MFS general substrate transporter like domains"/>
    <property type="match status" value="1"/>
</dbReference>
<dbReference type="GO" id="GO:0005886">
    <property type="term" value="C:plasma membrane"/>
    <property type="evidence" value="ECO:0007669"/>
    <property type="project" value="UniProtKB-SubCell"/>
</dbReference>
<feature type="transmembrane region" description="Helical" evidence="8">
    <location>
        <begin position="323"/>
        <end position="344"/>
    </location>
</feature>
<feature type="transmembrane region" description="Helical" evidence="8">
    <location>
        <begin position="188"/>
        <end position="208"/>
    </location>
</feature>
<dbReference type="SUPFAM" id="SSF103473">
    <property type="entry name" value="MFS general substrate transporter"/>
    <property type="match status" value="2"/>
</dbReference>
<dbReference type="AlphaFoldDB" id="A0A076EGW1"/>
<evidence type="ECO:0000256" key="7">
    <source>
        <dbReference type="SAM" id="MobiDB-lite"/>
    </source>
</evidence>
<evidence type="ECO:0000256" key="6">
    <source>
        <dbReference type="ARBA" id="ARBA00023136"/>
    </source>
</evidence>
<feature type="transmembrane region" description="Helical" evidence="8">
    <location>
        <begin position="159"/>
        <end position="182"/>
    </location>
</feature>
<feature type="transmembrane region" description="Helical" evidence="8">
    <location>
        <begin position="30"/>
        <end position="52"/>
    </location>
</feature>
<feature type="transmembrane region" description="Helical" evidence="8">
    <location>
        <begin position="220"/>
        <end position="237"/>
    </location>
</feature>
<dbReference type="PANTHER" id="PTHR42718:SF46">
    <property type="entry name" value="BLR6921 PROTEIN"/>
    <property type="match status" value="1"/>
</dbReference>
<evidence type="ECO:0000259" key="9">
    <source>
        <dbReference type="PROSITE" id="PS50850"/>
    </source>
</evidence>
<feature type="transmembrane region" description="Helical" evidence="8">
    <location>
        <begin position="101"/>
        <end position="127"/>
    </location>
</feature>